<dbReference type="PANTHER" id="PTHR43566">
    <property type="entry name" value="CONSERVED PROTEIN"/>
    <property type="match status" value="1"/>
</dbReference>
<gene>
    <name evidence="3" type="ORF">AUJ66_01220</name>
</gene>
<dbReference type="Pfam" id="PF13635">
    <property type="entry name" value="DUF4143"/>
    <property type="match status" value="1"/>
</dbReference>
<dbReference type="SUPFAM" id="SSF52540">
    <property type="entry name" value="P-loop containing nucleoside triphosphate hydrolases"/>
    <property type="match status" value="1"/>
</dbReference>
<evidence type="ECO:0000313" key="4">
    <source>
        <dbReference type="Proteomes" id="UP000182278"/>
    </source>
</evidence>
<feature type="domain" description="DUF4143" evidence="2">
    <location>
        <begin position="232"/>
        <end position="385"/>
    </location>
</feature>
<organism evidence="3 4">
    <name type="scientific">Candidatus Desantisbacteria bacterium CG1_02_38_46</name>
    <dbReference type="NCBI Taxonomy" id="1817893"/>
    <lineage>
        <taxon>Bacteria</taxon>
        <taxon>Candidatus Desantisiibacteriota</taxon>
    </lineage>
</organism>
<evidence type="ECO:0000313" key="3">
    <source>
        <dbReference type="EMBL" id="OIN98310.1"/>
    </source>
</evidence>
<dbReference type="Proteomes" id="UP000182278">
    <property type="component" value="Unassembled WGS sequence"/>
</dbReference>
<comment type="caution">
    <text evidence="3">The sequence shown here is derived from an EMBL/GenBank/DDBJ whole genome shotgun (WGS) entry which is preliminary data.</text>
</comment>
<reference evidence="3 4" key="1">
    <citation type="journal article" date="2016" name="Environ. Microbiol.">
        <title>Genomic resolution of a cold subsurface aquifer community provides metabolic insights for novel microbes adapted to high CO concentrations.</title>
        <authorList>
            <person name="Probst A.J."/>
            <person name="Castelle C.J."/>
            <person name="Singh A."/>
            <person name="Brown C.T."/>
            <person name="Anantharaman K."/>
            <person name="Sharon I."/>
            <person name="Hug L.A."/>
            <person name="Burstein D."/>
            <person name="Emerson J.B."/>
            <person name="Thomas B.C."/>
            <person name="Banfield J.F."/>
        </authorList>
    </citation>
    <scope>NUCLEOTIDE SEQUENCE [LARGE SCALE GENOMIC DNA]</scope>
    <source>
        <strain evidence="3">CG1_02_38_46</strain>
    </source>
</reference>
<evidence type="ECO:0008006" key="5">
    <source>
        <dbReference type="Google" id="ProtNLM"/>
    </source>
</evidence>
<dbReference type="InterPro" id="IPR025420">
    <property type="entry name" value="DUF4143"/>
</dbReference>
<accession>A0A1J4SJT6</accession>
<evidence type="ECO:0000259" key="1">
    <source>
        <dbReference type="Pfam" id="PF13173"/>
    </source>
</evidence>
<protein>
    <recommendedName>
        <fullName evidence="5">AAA+ ATPase domain-containing protein</fullName>
    </recommendedName>
</protein>
<proteinExistence type="predicted"/>
<dbReference type="AlphaFoldDB" id="A0A1J4SJT6"/>
<sequence length="434" mass="50666">MIIKRDLIETLKPFLKRKEFISIVGPRQSGKSTFLGILKDYLCDELKVKKFMVKILTFEDRKLFAQFDADPVAFINSYIPANPEGVFYLMIDEFQYSVNGGQKLKLIYDTVKNVRIFITGSSSLDIKAQASRFMVGRMLNFYLFPFNFGEFLKVKNKRMERIYYQNSEEVFNLLFKERTLKEKSGSDVFSEEMIKLYEEFCIWGGYPAVILSKNENERKKVIADIYNGYVLKDIKTLLDLATENNLYLLSQYLATQTGNITVYQNLCQTSGLNHRNLKKHLNILKETFICREVKPFFKNRQKELSKNPKIYFIDMGFRNNLMENMIGLEKRSDAGAIIENSVFIRLNELCENMEKINFWRTKAGAEVDFVLHVRENAIPIEVKYSNFDSEKISKSLASFIDSFKPGHAVVLTKNYWGSSKRDKTKIFFAPVYYI</sequence>
<dbReference type="InterPro" id="IPR027417">
    <property type="entry name" value="P-loop_NTPase"/>
</dbReference>
<name>A0A1J4SJT6_9BACT</name>
<dbReference type="PANTHER" id="PTHR43566:SF1">
    <property type="entry name" value="AAA+ ATPASE DOMAIN-CONTAINING PROTEIN"/>
    <property type="match status" value="1"/>
</dbReference>
<dbReference type="Pfam" id="PF13173">
    <property type="entry name" value="AAA_14"/>
    <property type="match status" value="1"/>
</dbReference>
<dbReference type="InterPro" id="IPR041682">
    <property type="entry name" value="AAA_14"/>
</dbReference>
<feature type="domain" description="AAA" evidence="1">
    <location>
        <begin position="19"/>
        <end position="152"/>
    </location>
</feature>
<dbReference type="EMBL" id="MNUO01000017">
    <property type="protein sequence ID" value="OIN98310.1"/>
    <property type="molecule type" value="Genomic_DNA"/>
</dbReference>
<evidence type="ECO:0000259" key="2">
    <source>
        <dbReference type="Pfam" id="PF13635"/>
    </source>
</evidence>